<reference evidence="5" key="1">
    <citation type="submission" date="2010-02" db="EMBL/GenBank/DDBJ databases">
        <title>Sequencing and annotation of the Blastocystis hominis genome.</title>
        <authorList>
            <person name="Wincker P."/>
        </authorList>
    </citation>
    <scope>NUCLEOTIDE SEQUENCE</scope>
    <source>
        <strain evidence="5">Singapore isolate B</strain>
    </source>
</reference>
<dbReference type="InterPro" id="IPR001876">
    <property type="entry name" value="Znf_RanBP2"/>
</dbReference>
<dbReference type="PANTHER" id="PTHR12482">
    <property type="entry name" value="LIPASE ROG1-RELATED-RELATED"/>
    <property type="match status" value="1"/>
</dbReference>
<proteinExistence type="predicted"/>
<dbReference type="InterPro" id="IPR036443">
    <property type="entry name" value="Znf_RanBP2_sf"/>
</dbReference>
<evidence type="ECO:0000313" key="5">
    <source>
        <dbReference type="EMBL" id="CBK21039.2"/>
    </source>
</evidence>
<accession>D8LZ00</accession>
<evidence type="ECO:0000256" key="2">
    <source>
        <dbReference type="ARBA" id="ARBA00022771"/>
    </source>
</evidence>
<evidence type="ECO:0000313" key="6">
    <source>
        <dbReference type="Proteomes" id="UP000008312"/>
    </source>
</evidence>
<organism evidence="5">
    <name type="scientific">Blastocystis hominis</name>
    <dbReference type="NCBI Taxonomy" id="12968"/>
    <lineage>
        <taxon>Eukaryota</taxon>
        <taxon>Sar</taxon>
        <taxon>Stramenopiles</taxon>
        <taxon>Bigyra</taxon>
        <taxon>Opalozoa</taxon>
        <taxon>Opalinata</taxon>
        <taxon>Blastocystidae</taxon>
        <taxon>Blastocystis</taxon>
    </lineage>
</organism>
<evidence type="ECO:0000259" key="4">
    <source>
        <dbReference type="PROSITE" id="PS01358"/>
    </source>
</evidence>
<dbReference type="OrthoDB" id="273452at2759"/>
<evidence type="ECO:0000256" key="1">
    <source>
        <dbReference type="ARBA" id="ARBA00022723"/>
    </source>
</evidence>
<gene>
    <name evidence="5" type="ORF">GSBLH_T00006232001</name>
</gene>
<dbReference type="Gene3D" id="3.40.50.1820">
    <property type="entry name" value="alpha/beta hydrolase"/>
    <property type="match status" value="1"/>
</dbReference>
<dbReference type="Proteomes" id="UP000008312">
    <property type="component" value="Unassembled WGS sequence"/>
</dbReference>
<dbReference type="RefSeq" id="XP_012895087.1">
    <property type="nucleotide sequence ID" value="XM_013039633.1"/>
</dbReference>
<dbReference type="Pfam" id="PF05057">
    <property type="entry name" value="DUF676"/>
    <property type="match status" value="1"/>
</dbReference>
<dbReference type="GO" id="GO:0008270">
    <property type="term" value="F:zinc ion binding"/>
    <property type="evidence" value="ECO:0007669"/>
    <property type="project" value="UniProtKB-KW"/>
</dbReference>
<evidence type="ECO:0000256" key="3">
    <source>
        <dbReference type="ARBA" id="ARBA00022833"/>
    </source>
</evidence>
<dbReference type="InterPro" id="IPR029058">
    <property type="entry name" value="AB_hydrolase_fold"/>
</dbReference>
<keyword evidence="2" id="KW-0863">Zinc-finger</keyword>
<keyword evidence="6" id="KW-1185">Reference proteome</keyword>
<dbReference type="InterPro" id="IPR044294">
    <property type="entry name" value="Lipase-like"/>
</dbReference>
<dbReference type="GeneID" id="24922357"/>
<keyword evidence="3" id="KW-0862">Zinc</keyword>
<name>D8LZ00_BLAHO</name>
<sequence length="433" mass="50060">MSLVTNNIAVITRALIRNEYEDLRNKMKSLNAVIEVPLDKVDGHGLDVENDHRQHFDLLRSNPEYLYVAFSSIDSSSSLRKRLLSILSNRLIGQDFTQIKEAININTYISFLCEVFRSKPKETIFSAVSSEDWNCINPACGRQNHPILTRCQYCLWERVANQPLHVIFILHGFKANPFDMKKVKDLISLTYPHVKCILIQACYPCTSQSLHYLADTVVNEMLVKMTGLQEQMHCTINRISFVAHSLGGLVFQIAVNDPRMAKFAPYYHLFLSLNVPHVGIPLSYYRSELGGKLFLMLTKSNQLDELFLQDNKDWRQTTLYKLSEHPGFDKFKFFYMLSSYQDTFIPFYSERAEVTPQMEQSTKEELTILSEMVTNFWRDLKKPECKTVIKKFDICIEQSGLVESFSGRTAHTTILTDLSMLYALIMKIRECFS</sequence>
<dbReference type="SUPFAM" id="SSF90209">
    <property type="entry name" value="Ran binding protein zinc finger-like"/>
    <property type="match status" value="1"/>
</dbReference>
<dbReference type="InterPro" id="IPR007751">
    <property type="entry name" value="DUF676_lipase-like"/>
</dbReference>
<dbReference type="AlphaFoldDB" id="D8LZ00"/>
<dbReference type="SUPFAM" id="SSF53474">
    <property type="entry name" value="alpha/beta-Hydrolases"/>
    <property type="match status" value="1"/>
</dbReference>
<dbReference type="EMBL" id="FN668640">
    <property type="protein sequence ID" value="CBK21039.2"/>
    <property type="molecule type" value="Genomic_DNA"/>
</dbReference>
<feature type="domain" description="RanBP2-type" evidence="4">
    <location>
        <begin position="133"/>
        <end position="154"/>
    </location>
</feature>
<dbReference type="PROSITE" id="PS01358">
    <property type="entry name" value="ZF_RANBP2_1"/>
    <property type="match status" value="1"/>
</dbReference>
<protein>
    <recommendedName>
        <fullName evidence="4">RanBP2-type domain-containing protein</fullName>
    </recommendedName>
</protein>
<keyword evidence="1" id="KW-0479">Metal-binding</keyword>
<dbReference type="PANTHER" id="PTHR12482:SF5">
    <property type="entry name" value="DUF676 DOMAIN-CONTAINING PROTEIN"/>
    <property type="match status" value="1"/>
</dbReference>
<dbReference type="InParanoid" id="D8LZ00"/>